<dbReference type="PANTHER" id="PTHR21847">
    <property type="entry name" value="EF-HAND CALCIUM-BINDING DOMAIN-CONTAINING PROTEIN 10"/>
    <property type="match status" value="1"/>
</dbReference>
<dbReference type="Ensembl" id="ENSCAFT00040022096.1">
    <property type="protein sequence ID" value="ENSCAFP00040019169.1"/>
    <property type="gene ID" value="ENSCAFG00040011977.1"/>
</dbReference>
<dbReference type="Ensembl" id="ENSCAFT00030035744.1">
    <property type="protein sequence ID" value="ENSCAFP00030031175.1"/>
    <property type="gene ID" value="ENSCAFG00030019454.1"/>
</dbReference>
<dbReference type="InterPro" id="IPR011992">
    <property type="entry name" value="EF-hand-dom_pair"/>
</dbReference>
<evidence type="ECO:0000313" key="3">
    <source>
        <dbReference type="Ensembl" id="ENSCAFP00040019169.1"/>
    </source>
</evidence>
<organism evidence="3 4">
    <name type="scientific">Canis lupus familiaris</name>
    <name type="common">Dog</name>
    <name type="synonym">Canis familiaris</name>
    <dbReference type="NCBI Taxonomy" id="9615"/>
    <lineage>
        <taxon>Eukaryota</taxon>
        <taxon>Metazoa</taxon>
        <taxon>Chordata</taxon>
        <taxon>Craniata</taxon>
        <taxon>Vertebrata</taxon>
        <taxon>Euteleostomi</taxon>
        <taxon>Mammalia</taxon>
        <taxon>Eutheria</taxon>
        <taxon>Laurasiatheria</taxon>
        <taxon>Carnivora</taxon>
        <taxon>Caniformia</taxon>
        <taxon>Canidae</taxon>
        <taxon>Canis</taxon>
    </lineage>
</organism>
<protein>
    <submittedName>
        <fullName evidence="3">EF-hand calcium binding domain 10</fullName>
    </submittedName>
</protein>
<reference evidence="2" key="2">
    <citation type="submission" date="2019-03" db="EMBL/GenBank/DDBJ databases">
        <authorList>
            <person name="Warren W.C."/>
            <person name="Johnson G.S."/>
        </authorList>
    </citation>
    <scope>NUCLEOTIDE SEQUENCE [LARGE SCALE GENOMIC DNA]</scope>
    <source>
        <strain evidence="2">Basenji</strain>
    </source>
</reference>
<dbReference type="SUPFAM" id="SSF47473">
    <property type="entry name" value="EF-hand"/>
    <property type="match status" value="1"/>
</dbReference>
<dbReference type="InterPro" id="IPR039879">
    <property type="entry name" value="EFC10"/>
</dbReference>
<evidence type="ECO:0000313" key="4">
    <source>
        <dbReference type="Proteomes" id="UP000694542"/>
    </source>
</evidence>
<reference evidence="3" key="1">
    <citation type="submission" date="2018-10" db="EMBL/GenBank/DDBJ databases">
        <title>De novo assembly of a Great Dane genome.</title>
        <authorList>
            <person name="Kidd J.M."/>
            <person name="Pendleton A.L."/>
            <person name="Shen F."/>
            <person name="Emery S."/>
        </authorList>
    </citation>
    <scope>NUCLEOTIDE SEQUENCE [LARGE SCALE GENOMIC DNA]</scope>
    <source>
        <strain evidence="3">Great Dane</strain>
    </source>
</reference>
<dbReference type="PROSITE" id="PS50222">
    <property type="entry name" value="EF_HAND_2"/>
    <property type="match status" value="1"/>
</dbReference>
<dbReference type="InterPro" id="IPR002048">
    <property type="entry name" value="EF_hand_dom"/>
</dbReference>
<feature type="domain" description="EF-hand" evidence="1">
    <location>
        <begin position="1"/>
        <end position="36"/>
    </location>
</feature>
<proteinExistence type="predicted"/>
<dbReference type="GO" id="GO:0005509">
    <property type="term" value="F:calcium ion binding"/>
    <property type="evidence" value="ECO:0007669"/>
    <property type="project" value="InterPro"/>
</dbReference>
<dbReference type="AlphaFoldDB" id="A0A8C0SC37"/>
<dbReference type="Proteomes" id="UP000694429">
    <property type="component" value="Chromosome 18"/>
</dbReference>
<evidence type="ECO:0000259" key="1">
    <source>
        <dbReference type="PROSITE" id="PS50222"/>
    </source>
</evidence>
<dbReference type="Proteomes" id="UP000694542">
    <property type="component" value="Chromosome 18"/>
</dbReference>
<dbReference type="Pfam" id="PF24548">
    <property type="entry name" value="EF_EFCAB10_C"/>
    <property type="match status" value="1"/>
</dbReference>
<name>A0A8C0SC37_CANLF</name>
<reference evidence="3" key="3">
    <citation type="submission" date="2025-05" db="UniProtKB">
        <authorList>
            <consortium name="Ensembl"/>
        </authorList>
    </citation>
    <scope>IDENTIFICATION</scope>
</reference>
<dbReference type="InterPro" id="IPR056587">
    <property type="entry name" value="EF_EFCAB10_C"/>
</dbReference>
<dbReference type="PANTHER" id="PTHR21847:SF1">
    <property type="entry name" value="EF-HAND CALCIUM-BINDING DOMAIN-CONTAINING PROTEIN 10"/>
    <property type="match status" value="1"/>
</dbReference>
<evidence type="ECO:0000313" key="2">
    <source>
        <dbReference type="Ensembl" id="ENSCAFP00030031175.1"/>
    </source>
</evidence>
<accession>A0A8C0SC37</accession>
<sequence length="72" mass="8074">MDHSNIVAMFEMMDTSSKGTISFVQYKEALKTLGLLNKDEVLIDDGHIITLDKFRAEVCIRPASPQASARKF</sequence>